<dbReference type="EC" id="3.4.24.-" evidence="4"/>
<sequence>MSGLCLCLCIFTLQTVAARPLHANHFFYNPNNTDLLEGDIMVRNATQKTRFDTYTVVRDEALLWPEGKVFYKIDDGFDSDMDRKVILDGIELLQSKTCVKFIERTDEENYVLIAPRPGRCASFVGMQGEEQALALDLYHCPNVGQVVHELMHAIGFFHEHSRPDRDSYVTVQWSNIQEGAKQSFELKTELIADTLGQPYDYESVMHYPQDSFSKSPPTPTLIPKSADIDPATLGKGYLEDFLTDTDIIKVKLLYGCVK</sequence>
<dbReference type="SMART" id="SM00235">
    <property type="entry name" value="ZnMc"/>
    <property type="match status" value="1"/>
</dbReference>
<feature type="chain" id="PRO_5007229911" description="Metalloendopeptidase" evidence="4">
    <location>
        <begin position="19"/>
        <end position="258"/>
    </location>
</feature>
<feature type="active site" evidence="3">
    <location>
        <position position="149"/>
    </location>
</feature>
<comment type="caution">
    <text evidence="3">Lacks conserved residue(s) required for the propagation of feature annotation.</text>
</comment>
<dbReference type="GO" id="GO:0008270">
    <property type="term" value="F:zinc ion binding"/>
    <property type="evidence" value="ECO:0007669"/>
    <property type="project" value="UniProtKB-UniRule"/>
</dbReference>
<dbReference type="CDD" id="cd04280">
    <property type="entry name" value="ZnMc_astacin_like"/>
    <property type="match status" value="1"/>
</dbReference>
<dbReference type="PROSITE" id="PS51864">
    <property type="entry name" value="ASTACIN"/>
    <property type="match status" value="1"/>
</dbReference>
<evidence type="ECO:0000256" key="1">
    <source>
        <dbReference type="ARBA" id="ARBA00011245"/>
    </source>
</evidence>
<dbReference type="GO" id="GO:0006508">
    <property type="term" value="P:proteolysis"/>
    <property type="evidence" value="ECO:0007669"/>
    <property type="project" value="UniProtKB-KW"/>
</dbReference>
<keyword evidence="3 4" id="KW-0378">Hydrolase</keyword>
<keyword evidence="4" id="KW-0732">Signal</keyword>
<comment type="cofactor">
    <cofactor evidence="3 4">
        <name>Zn(2+)</name>
        <dbReference type="ChEBI" id="CHEBI:29105"/>
    </cofactor>
    <text evidence="3 4">Binds 1 zinc ion per subunit.</text>
</comment>
<evidence type="ECO:0000259" key="5">
    <source>
        <dbReference type="PROSITE" id="PS51864"/>
    </source>
</evidence>
<keyword evidence="3 4" id="KW-0479">Metal-binding</keyword>
<feature type="binding site" evidence="3">
    <location>
        <position position="158"/>
    </location>
    <ligand>
        <name>Zn(2+)</name>
        <dbReference type="ChEBI" id="CHEBI:29105"/>
        <note>catalytic</note>
    </ligand>
</feature>
<dbReference type="PANTHER" id="PTHR10127">
    <property type="entry name" value="DISCOIDIN, CUB, EGF, LAMININ , AND ZINC METALLOPROTEASE DOMAIN CONTAINING"/>
    <property type="match status" value="1"/>
</dbReference>
<evidence type="ECO:0000313" key="6">
    <source>
        <dbReference type="EMBL" id="JAP75111.1"/>
    </source>
</evidence>
<dbReference type="InterPro" id="IPR006026">
    <property type="entry name" value="Peptidase_Metallo"/>
</dbReference>
<evidence type="ECO:0000256" key="4">
    <source>
        <dbReference type="RuleBase" id="RU361183"/>
    </source>
</evidence>
<dbReference type="InterPro" id="IPR034035">
    <property type="entry name" value="Astacin-like_dom"/>
</dbReference>
<evidence type="ECO:0000256" key="2">
    <source>
        <dbReference type="ARBA" id="ARBA00025529"/>
    </source>
</evidence>
<feature type="domain" description="Peptidase M12A" evidence="5">
    <location>
        <begin position="55"/>
        <end position="257"/>
    </location>
</feature>
<dbReference type="Pfam" id="PF01400">
    <property type="entry name" value="Astacin"/>
    <property type="match status" value="1"/>
</dbReference>
<evidence type="ECO:0000256" key="3">
    <source>
        <dbReference type="PROSITE-ProRule" id="PRU01211"/>
    </source>
</evidence>
<dbReference type="PRINTS" id="PR00480">
    <property type="entry name" value="ASTACIN"/>
</dbReference>
<keyword evidence="3 4" id="KW-0482">Metalloprotease</keyword>
<comment type="function">
    <text evidence="2">Zinc metalloprotease. Provoques deadhesion of endothelial cells from cell cultures, and also degradation of fibronectin, fibrinogen and gelatin in vitro. Its role in the venom is not fully understood but it might act as a spreading factor that facilitates diffusion of other venom toxins. Alternatively, it might be involved in the proteolytic processing of other venom toxins or it might play a role in extra-oral digestion of prey.</text>
</comment>
<proteinExistence type="evidence at transcript level"/>
<dbReference type="GO" id="GO:0004222">
    <property type="term" value="F:metalloendopeptidase activity"/>
    <property type="evidence" value="ECO:0007669"/>
    <property type="project" value="UniProtKB-UniRule"/>
</dbReference>
<keyword evidence="3 4" id="KW-0645">Protease</keyword>
<reference evidence="6" key="1">
    <citation type="submission" date="2016-02" db="EMBL/GenBank/DDBJ databases">
        <title>RNAseq analyses of the midgut from blood- or serum-fed Ixodes ricinus ticks.</title>
        <authorList>
            <person name="Perner J."/>
            <person name="Provaznik J."/>
            <person name="Schrenkova J."/>
            <person name="Urbanova V."/>
            <person name="Ribeiro J.M."/>
            <person name="Kopacek P."/>
        </authorList>
    </citation>
    <scope>NUCLEOTIDE SEQUENCE</scope>
    <source>
        <tissue evidence="6">Gut</tissue>
    </source>
</reference>
<dbReference type="EMBL" id="GEFM01000685">
    <property type="protein sequence ID" value="JAP75111.1"/>
    <property type="molecule type" value="mRNA"/>
</dbReference>
<dbReference type="PANTHER" id="PTHR10127:SF850">
    <property type="entry name" value="METALLOENDOPEPTIDASE"/>
    <property type="match status" value="1"/>
</dbReference>
<feature type="signal peptide" evidence="4">
    <location>
        <begin position="1"/>
        <end position="18"/>
    </location>
</feature>
<dbReference type="SUPFAM" id="SSF55486">
    <property type="entry name" value="Metalloproteases ('zincins'), catalytic domain"/>
    <property type="match status" value="1"/>
</dbReference>
<name>A0A131YAX5_IXORI</name>
<protein>
    <recommendedName>
        <fullName evidence="4">Metalloendopeptidase</fullName>
        <ecNumber evidence="4">3.4.24.-</ecNumber>
    </recommendedName>
</protein>
<organism evidence="6">
    <name type="scientific">Ixodes ricinus</name>
    <name type="common">Common tick</name>
    <name type="synonym">Acarus ricinus</name>
    <dbReference type="NCBI Taxonomy" id="34613"/>
    <lineage>
        <taxon>Eukaryota</taxon>
        <taxon>Metazoa</taxon>
        <taxon>Ecdysozoa</taxon>
        <taxon>Arthropoda</taxon>
        <taxon>Chelicerata</taxon>
        <taxon>Arachnida</taxon>
        <taxon>Acari</taxon>
        <taxon>Parasitiformes</taxon>
        <taxon>Ixodida</taxon>
        <taxon>Ixodoidea</taxon>
        <taxon>Ixodidae</taxon>
        <taxon>Ixodinae</taxon>
        <taxon>Ixodes</taxon>
    </lineage>
</organism>
<feature type="binding site" evidence="3">
    <location>
        <position position="148"/>
    </location>
    <ligand>
        <name>Zn(2+)</name>
        <dbReference type="ChEBI" id="CHEBI:29105"/>
        <note>catalytic</note>
    </ligand>
</feature>
<dbReference type="Gene3D" id="3.40.390.10">
    <property type="entry name" value="Collagenase (Catalytic Domain)"/>
    <property type="match status" value="1"/>
</dbReference>
<dbReference type="InterPro" id="IPR001506">
    <property type="entry name" value="Peptidase_M12A"/>
</dbReference>
<comment type="subunit">
    <text evidence="1">Monomer.</text>
</comment>
<dbReference type="AlphaFoldDB" id="A0A131YAX5"/>
<keyword evidence="3 4" id="KW-0862">Zinc</keyword>
<accession>A0A131YAX5</accession>
<feature type="binding site" evidence="3">
    <location>
        <position position="152"/>
    </location>
    <ligand>
        <name>Zn(2+)</name>
        <dbReference type="ChEBI" id="CHEBI:29105"/>
        <note>catalytic</note>
    </ligand>
</feature>
<dbReference type="InterPro" id="IPR024079">
    <property type="entry name" value="MetalloPept_cat_dom_sf"/>
</dbReference>